<evidence type="ECO:0000313" key="3">
    <source>
        <dbReference type="EMBL" id="RSL46216.1"/>
    </source>
</evidence>
<keyword evidence="4" id="KW-1185">Reference proteome</keyword>
<feature type="region of interest" description="Disordered" evidence="1">
    <location>
        <begin position="177"/>
        <end position="198"/>
    </location>
</feature>
<dbReference type="PANTHER" id="PTHR24148:SF64">
    <property type="entry name" value="HETEROKARYON INCOMPATIBILITY DOMAIN-CONTAINING PROTEIN"/>
    <property type="match status" value="1"/>
</dbReference>
<reference evidence="3 4" key="1">
    <citation type="submission" date="2017-06" db="EMBL/GenBank/DDBJ databases">
        <title>Comparative genomic analysis of Ambrosia Fusariam Clade fungi.</title>
        <authorList>
            <person name="Stajich J.E."/>
            <person name="Carrillo J."/>
            <person name="Kijimoto T."/>
            <person name="Eskalen A."/>
            <person name="O'Donnell K."/>
            <person name="Kasson M."/>
        </authorList>
    </citation>
    <scope>NUCLEOTIDE SEQUENCE [LARGE SCALE GENOMIC DNA]</scope>
    <source>
        <strain evidence="3 4">NRRL62584</strain>
    </source>
</reference>
<sequence>MDGKEKESESPGPGQKDRSLPGHDIFCTPENSNFLSKTPYKTLDPTRREIRLLKVLPDSGSGLVECELLPSAPIAELRSKYSALSYCAGNPRNTEIILVNGVKCNVFANLCHALTCARHFWTTKPRDGDFLLWADQICINQADLSERSHQVGFMRDIYQNAQQTLICLSTTNTQGEGMKSQDNVGSGGSVSMAAPIST</sequence>
<evidence type="ECO:0000256" key="1">
    <source>
        <dbReference type="SAM" id="MobiDB-lite"/>
    </source>
</evidence>
<dbReference type="InterPro" id="IPR052895">
    <property type="entry name" value="HetReg/Transcr_Mod"/>
</dbReference>
<dbReference type="AlphaFoldDB" id="A0A428NZH1"/>
<dbReference type="EMBL" id="NKCI01000243">
    <property type="protein sequence ID" value="RSL46216.1"/>
    <property type="molecule type" value="Genomic_DNA"/>
</dbReference>
<protein>
    <recommendedName>
        <fullName evidence="2">Heterokaryon incompatibility domain-containing protein</fullName>
    </recommendedName>
</protein>
<gene>
    <name evidence="3" type="ORF">CEP54_013958</name>
</gene>
<dbReference type="InterPro" id="IPR010730">
    <property type="entry name" value="HET"/>
</dbReference>
<proteinExistence type="predicted"/>
<dbReference type="OrthoDB" id="3477286at2759"/>
<evidence type="ECO:0000259" key="2">
    <source>
        <dbReference type="Pfam" id="PF06985"/>
    </source>
</evidence>
<dbReference type="Proteomes" id="UP000288168">
    <property type="component" value="Unassembled WGS sequence"/>
</dbReference>
<name>A0A428NZH1_9HYPO</name>
<dbReference type="Pfam" id="PF06985">
    <property type="entry name" value="HET"/>
    <property type="match status" value="1"/>
</dbReference>
<comment type="caution">
    <text evidence="3">The sequence shown here is derived from an EMBL/GenBank/DDBJ whole genome shotgun (WGS) entry which is preliminary data.</text>
</comment>
<dbReference type="STRING" id="1325734.A0A428NZH1"/>
<accession>A0A428NZH1</accession>
<evidence type="ECO:0000313" key="4">
    <source>
        <dbReference type="Proteomes" id="UP000288168"/>
    </source>
</evidence>
<dbReference type="PANTHER" id="PTHR24148">
    <property type="entry name" value="ANKYRIN REPEAT DOMAIN-CONTAINING PROTEIN 39 HOMOLOG-RELATED"/>
    <property type="match status" value="1"/>
</dbReference>
<feature type="region of interest" description="Disordered" evidence="1">
    <location>
        <begin position="1"/>
        <end position="31"/>
    </location>
</feature>
<organism evidence="3 4">
    <name type="scientific">Fusarium duplospermum</name>
    <dbReference type="NCBI Taxonomy" id="1325734"/>
    <lineage>
        <taxon>Eukaryota</taxon>
        <taxon>Fungi</taxon>
        <taxon>Dikarya</taxon>
        <taxon>Ascomycota</taxon>
        <taxon>Pezizomycotina</taxon>
        <taxon>Sordariomycetes</taxon>
        <taxon>Hypocreomycetidae</taxon>
        <taxon>Hypocreales</taxon>
        <taxon>Nectriaceae</taxon>
        <taxon>Fusarium</taxon>
        <taxon>Fusarium solani species complex</taxon>
    </lineage>
</organism>
<feature type="domain" description="Heterokaryon incompatibility" evidence="2">
    <location>
        <begin position="81"/>
        <end position="175"/>
    </location>
</feature>
<feature type="compositionally biased region" description="Basic and acidic residues" evidence="1">
    <location>
        <begin position="1"/>
        <end position="21"/>
    </location>
</feature>